<protein>
    <submittedName>
        <fullName evidence="3">Putative endoglucanase type c</fullName>
    </submittedName>
</protein>
<evidence type="ECO:0000256" key="1">
    <source>
        <dbReference type="SAM" id="MobiDB-lite"/>
    </source>
</evidence>
<feature type="compositionally biased region" description="Acidic residues" evidence="1">
    <location>
        <begin position="379"/>
        <end position="393"/>
    </location>
</feature>
<evidence type="ECO:0000259" key="2">
    <source>
        <dbReference type="Pfam" id="PF13391"/>
    </source>
</evidence>
<dbReference type="AlphaFoldDB" id="A0A1W2TGC0"/>
<dbReference type="Proteomes" id="UP000054516">
    <property type="component" value="Unassembled WGS sequence"/>
</dbReference>
<dbReference type="OrthoDB" id="2142759at2759"/>
<organism evidence="3">
    <name type="scientific">Rosellinia necatrix</name>
    <name type="common">White root-rot fungus</name>
    <dbReference type="NCBI Taxonomy" id="77044"/>
    <lineage>
        <taxon>Eukaryota</taxon>
        <taxon>Fungi</taxon>
        <taxon>Dikarya</taxon>
        <taxon>Ascomycota</taxon>
        <taxon>Pezizomycotina</taxon>
        <taxon>Sordariomycetes</taxon>
        <taxon>Xylariomycetidae</taxon>
        <taxon>Xylariales</taxon>
        <taxon>Xylariaceae</taxon>
        <taxon>Rosellinia</taxon>
    </lineage>
</organism>
<evidence type="ECO:0000313" key="3">
    <source>
        <dbReference type="EMBL" id="GAP87145.1"/>
    </source>
</evidence>
<evidence type="ECO:0000313" key="4">
    <source>
        <dbReference type="Proteomes" id="UP000054516"/>
    </source>
</evidence>
<dbReference type="OMA" id="HIAFDKP"/>
<feature type="region of interest" description="Disordered" evidence="1">
    <location>
        <begin position="364"/>
        <end position="428"/>
    </location>
</feature>
<feature type="domain" description="HNH nuclease" evidence="2">
    <location>
        <begin position="181"/>
        <end position="244"/>
    </location>
</feature>
<sequence length="428" mass="48499">MADISTRTPLVPLALPPLPPLGRVPARSRISILHPGYRKGENFLFALPAVDCFIDPLSQARTWGHHHATALIAGGIIANNAFDDVYFSHDQDGRDPITTPRDGILEPGHYWLQLNSIAGGISHTPAVHSLSYTPLHKYQYPIVPSFTDWPFPHGKLPREWQQPHEPPGREDTDQVTDRCFLTDIKIGLEEAHLIPSTQLQWFNRNAMGNYCAISTANDINDPSNKMLLMANLHRAFVSPLFVIVPKPSAGSSGSGSPSISTASPTSNKLQPHAFVNHVISNVPEALDLADLYHNRSMQSKYFNLLKREFLFARFAWAVFLYLRKFTRVFTERRQFIIVDGDNHVSKWITSKEFAKLRETRGESVNRSRKRRGLSNQDREPDDEDYVHEDDEYEEGWRRRSASWESWPSDDSCDDGDEGGCQTRVSRSE</sequence>
<reference evidence="3" key="1">
    <citation type="submission" date="2016-03" db="EMBL/GenBank/DDBJ databases">
        <title>Draft genome sequence of Rosellinia necatrix.</title>
        <authorList>
            <person name="Kanematsu S."/>
        </authorList>
    </citation>
    <scope>NUCLEOTIDE SEQUENCE [LARGE SCALE GENOMIC DNA]</scope>
    <source>
        <strain evidence="3">W97</strain>
    </source>
</reference>
<gene>
    <name evidence="3" type="ORF">SAMD00023353_2301330</name>
</gene>
<proteinExistence type="predicted"/>
<accession>A0A1W2TGC0</accession>
<keyword evidence="4" id="KW-1185">Reference proteome</keyword>
<dbReference type="Pfam" id="PF13391">
    <property type="entry name" value="HNH_2"/>
    <property type="match status" value="1"/>
</dbReference>
<dbReference type="EMBL" id="DF977468">
    <property type="protein sequence ID" value="GAP87145.1"/>
    <property type="molecule type" value="Genomic_DNA"/>
</dbReference>
<dbReference type="InterPro" id="IPR003615">
    <property type="entry name" value="HNH_nuc"/>
</dbReference>
<name>A0A1W2TGC0_ROSNE</name>